<evidence type="ECO:0000313" key="3">
    <source>
        <dbReference type="EMBL" id="KIW05571.1"/>
    </source>
</evidence>
<dbReference type="InterPro" id="IPR050300">
    <property type="entry name" value="GDXG_lipolytic_enzyme"/>
</dbReference>
<dbReference type="STRING" id="253628.A0A0D1XS71"/>
<organism evidence="3 4">
    <name type="scientific">Verruconis gallopava</name>
    <dbReference type="NCBI Taxonomy" id="253628"/>
    <lineage>
        <taxon>Eukaryota</taxon>
        <taxon>Fungi</taxon>
        <taxon>Dikarya</taxon>
        <taxon>Ascomycota</taxon>
        <taxon>Pezizomycotina</taxon>
        <taxon>Dothideomycetes</taxon>
        <taxon>Pleosporomycetidae</taxon>
        <taxon>Venturiales</taxon>
        <taxon>Sympoventuriaceae</taxon>
        <taxon>Verruconis</taxon>
    </lineage>
</organism>
<dbReference type="HOGENOM" id="CLU_012494_3_3_1"/>
<dbReference type="AlphaFoldDB" id="A0A0D1XS71"/>
<dbReference type="RefSeq" id="XP_016215440.1">
    <property type="nucleotide sequence ID" value="XM_016356647.1"/>
</dbReference>
<proteinExistence type="predicted"/>
<dbReference type="GeneID" id="27311419"/>
<keyword evidence="4" id="KW-1185">Reference proteome</keyword>
<keyword evidence="1" id="KW-0378">Hydrolase</keyword>
<reference evidence="3 4" key="1">
    <citation type="submission" date="2015-01" db="EMBL/GenBank/DDBJ databases">
        <title>The Genome Sequence of Ochroconis gallopava CBS43764.</title>
        <authorList>
            <consortium name="The Broad Institute Genomics Platform"/>
            <person name="Cuomo C."/>
            <person name="de Hoog S."/>
            <person name="Gorbushina A."/>
            <person name="Stielow B."/>
            <person name="Teixiera M."/>
            <person name="Abouelleil A."/>
            <person name="Chapman S.B."/>
            <person name="Priest M."/>
            <person name="Young S.K."/>
            <person name="Wortman J."/>
            <person name="Nusbaum C."/>
            <person name="Birren B."/>
        </authorList>
    </citation>
    <scope>NUCLEOTIDE SEQUENCE [LARGE SCALE GENOMIC DNA]</scope>
    <source>
        <strain evidence="3 4">CBS 43764</strain>
    </source>
</reference>
<dbReference type="InterPro" id="IPR029058">
    <property type="entry name" value="AB_hydrolase_fold"/>
</dbReference>
<dbReference type="GO" id="GO:0016787">
    <property type="term" value="F:hydrolase activity"/>
    <property type="evidence" value="ECO:0007669"/>
    <property type="project" value="UniProtKB-KW"/>
</dbReference>
<dbReference type="VEuPathDB" id="FungiDB:PV09_03446"/>
<dbReference type="OrthoDB" id="408631at2759"/>
<dbReference type="Pfam" id="PF07859">
    <property type="entry name" value="Abhydrolase_3"/>
    <property type="match status" value="1"/>
</dbReference>
<dbReference type="InParanoid" id="A0A0D1XS71"/>
<protein>
    <recommendedName>
        <fullName evidence="2">Alpha/beta hydrolase fold-3 domain-containing protein</fullName>
    </recommendedName>
</protein>
<evidence type="ECO:0000259" key="2">
    <source>
        <dbReference type="Pfam" id="PF07859"/>
    </source>
</evidence>
<dbReference type="PANTHER" id="PTHR48081">
    <property type="entry name" value="AB HYDROLASE SUPERFAMILY PROTEIN C4A8.06C"/>
    <property type="match status" value="1"/>
</dbReference>
<feature type="domain" description="Alpha/beta hydrolase fold-3" evidence="2">
    <location>
        <begin position="86"/>
        <end position="306"/>
    </location>
</feature>
<evidence type="ECO:0000313" key="4">
    <source>
        <dbReference type="Proteomes" id="UP000053259"/>
    </source>
</evidence>
<gene>
    <name evidence="3" type="ORF">PV09_03446</name>
</gene>
<dbReference type="InterPro" id="IPR013094">
    <property type="entry name" value="AB_hydrolase_3"/>
</dbReference>
<accession>A0A0D1XS71</accession>
<name>A0A0D1XS71_9PEZI</name>
<evidence type="ECO:0000256" key="1">
    <source>
        <dbReference type="ARBA" id="ARBA00022801"/>
    </source>
</evidence>
<dbReference type="Gene3D" id="3.40.50.1820">
    <property type="entry name" value="alpha/beta hydrolase"/>
    <property type="match status" value="1"/>
</dbReference>
<dbReference type="EMBL" id="KN847537">
    <property type="protein sequence ID" value="KIW05571.1"/>
    <property type="molecule type" value="Genomic_DNA"/>
</dbReference>
<sequence>MLSIISYIFQPAIDALFGPNIAFDYRWRLLLLQPLTLITYSIIRIPYLFSAPFTTVYIPIRTGQKLRALVYLPRRRREGQLSPLHISFHSGGFIGGFPEVQSGFNKLLPELTGAVVIAPHYRVAPRHVFPAAIDDADDIVEFCLNHAEELWGADPKLLTVDGFSAGCNLALAICQQDRCHPPAETAVKASVTFYAPVDLRLKPVDKPRPDNFPKRDPMAVFLPLYDAYAGPVRAENMENPRLSPILSDVGRLPERMLLIVPAIDILVHEQLTFVERVQRELVENGLDKQGRSCEAHVVEGAFHGWLELPYLPRALKEKRDKSYQLGIDMLRATHQKYGWTWSV</sequence>
<dbReference type="SUPFAM" id="SSF53474">
    <property type="entry name" value="alpha/beta-Hydrolases"/>
    <property type="match status" value="1"/>
</dbReference>
<dbReference type="Proteomes" id="UP000053259">
    <property type="component" value="Unassembled WGS sequence"/>
</dbReference>